<proteinExistence type="predicted"/>
<name>A0A0A7KGD4_9DEIO</name>
<evidence type="ECO:0000313" key="2">
    <source>
        <dbReference type="Proteomes" id="UP000030634"/>
    </source>
</evidence>
<evidence type="ECO:0000313" key="1">
    <source>
        <dbReference type="EMBL" id="AIZ45206.1"/>
    </source>
</evidence>
<sequence length="172" mass="18036">MPRLAAFPAPTALPDPHGVATLAAAEAVLAQLSGRAPLRVDSVSVEGGAAVRYALSPDLDALRANRGLLEDVVMAALAAPVAAELLGLTPPQPAACRDARTLLDAALTEPEEREVLDAYLRVLSARTRISLRRAWAEIGVVAAGLREHGTLDAQDVRHRMACAQGIRGTLLN</sequence>
<dbReference type="Proteomes" id="UP000030634">
    <property type="component" value="Chromosome"/>
</dbReference>
<dbReference type="KEGG" id="dsw:QR90_09000"/>
<organism evidence="1 2">
    <name type="scientific">Deinococcus radiopugnans</name>
    <dbReference type="NCBI Taxonomy" id="57497"/>
    <lineage>
        <taxon>Bacteria</taxon>
        <taxon>Thermotogati</taxon>
        <taxon>Deinococcota</taxon>
        <taxon>Deinococci</taxon>
        <taxon>Deinococcales</taxon>
        <taxon>Deinococcaceae</taxon>
        <taxon>Deinococcus</taxon>
    </lineage>
</organism>
<dbReference type="HOGENOM" id="CLU_1560432_0_0_0"/>
<accession>A0A0A7KGD4</accession>
<dbReference type="RefSeq" id="WP_039683975.1">
    <property type="nucleotide sequence ID" value="NZ_CP010028.1"/>
</dbReference>
<protein>
    <submittedName>
        <fullName evidence="1">Uncharacterized protein</fullName>
    </submittedName>
</protein>
<gene>
    <name evidence="1" type="ORF">QR90_09000</name>
</gene>
<dbReference type="AlphaFoldDB" id="A0A0A7KGD4"/>
<dbReference type="EMBL" id="CP010028">
    <property type="protein sequence ID" value="AIZ45206.1"/>
    <property type="molecule type" value="Genomic_DNA"/>
</dbReference>
<reference evidence="2" key="1">
    <citation type="submission" date="2014-11" db="EMBL/GenBank/DDBJ databases">
        <title>Hymenobacter sp. DG25B genome submission.</title>
        <authorList>
            <person name="Jung H.-Y."/>
            <person name="Kim M.K."/>
            <person name="Srinivasan S."/>
            <person name="Lim S."/>
        </authorList>
    </citation>
    <scope>NUCLEOTIDE SEQUENCE [LARGE SCALE GENOMIC DNA]</scope>
    <source>
        <strain evidence="2">DY59</strain>
    </source>
</reference>